<reference evidence="1" key="2">
    <citation type="submission" date="2020-06" db="EMBL/GenBank/DDBJ databases">
        <authorList>
            <person name="Sheffer M."/>
        </authorList>
    </citation>
    <scope>NUCLEOTIDE SEQUENCE</scope>
</reference>
<protein>
    <submittedName>
        <fullName evidence="1">Uncharacterized protein</fullName>
    </submittedName>
</protein>
<organism evidence="1 2">
    <name type="scientific">Argiope bruennichi</name>
    <name type="common">Wasp spider</name>
    <name type="synonym">Aranea bruennichi</name>
    <dbReference type="NCBI Taxonomy" id="94029"/>
    <lineage>
        <taxon>Eukaryota</taxon>
        <taxon>Metazoa</taxon>
        <taxon>Ecdysozoa</taxon>
        <taxon>Arthropoda</taxon>
        <taxon>Chelicerata</taxon>
        <taxon>Arachnida</taxon>
        <taxon>Araneae</taxon>
        <taxon>Araneomorphae</taxon>
        <taxon>Entelegynae</taxon>
        <taxon>Araneoidea</taxon>
        <taxon>Araneidae</taxon>
        <taxon>Argiope</taxon>
    </lineage>
</organism>
<dbReference type="AlphaFoldDB" id="A0A8T0EVJ7"/>
<reference evidence="1" key="1">
    <citation type="journal article" date="2020" name="bioRxiv">
        <title>Chromosome-level reference genome of the European wasp spider Argiope bruennichi: a resource for studies on range expansion and evolutionary adaptation.</title>
        <authorList>
            <person name="Sheffer M.M."/>
            <person name="Hoppe A."/>
            <person name="Krehenwinkel H."/>
            <person name="Uhl G."/>
            <person name="Kuss A.W."/>
            <person name="Jensen L."/>
            <person name="Jensen C."/>
            <person name="Gillespie R.G."/>
            <person name="Hoff K.J."/>
            <person name="Prost S."/>
        </authorList>
    </citation>
    <scope>NUCLEOTIDE SEQUENCE</scope>
</reference>
<dbReference type="Proteomes" id="UP000807504">
    <property type="component" value="Unassembled WGS sequence"/>
</dbReference>
<evidence type="ECO:0000313" key="2">
    <source>
        <dbReference type="Proteomes" id="UP000807504"/>
    </source>
</evidence>
<dbReference type="EMBL" id="JABXBU010001863">
    <property type="protein sequence ID" value="KAF8781774.1"/>
    <property type="molecule type" value="Genomic_DNA"/>
</dbReference>
<gene>
    <name evidence="1" type="ORF">HNY73_012139</name>
</gene>
<evidence type="ECO:0000313" key="1">
    <source>
        <dbReference type="EMBL" id="KAF8781774.1"/>
    </source>
</evidence>
<sequence length="141" mass="16795">MIIMSNFKTGNAEEILNVNKSNEDEYRLIIVVTAIKRWNKIERNKESMIILHSRFPEERFQLSDKSFTWELTLRNSLRFKHKTILCAKEVMKIAMLPLEADKSFTSIKFEMVVIIIKRIRRIFEHSIKTLQVLPEESLLNR</sequence>
<keyword evidence="2" id="KW-1185">Reference proteome</keyword>
<proteinExistence type="predicted"/>
<comment type="caution">
    <text evidence="1">The sequence shown here is derived from an EMBL/GenBank/DDBJ whole genome shotgun (WGS) entry which is preliminary data.</text>
</comment>
<name>A0A8T0EVJ7_ARGBR</name>
<accession>A0A8T0EVJ7</accession>